<organism evidence="2 3">
    <name type="scientific">Jimgerdemannia flammicorona</name>
    <dbReference type="NCBI Taxonomy" id="994334"/>
    <lineage>
        <taxon>Eukaryota</taxon>
        <taxon>Fungi</taxon>
        <taxon>Fungi incertae sedis</taxon>
        <taxon>Mucoromycota</taxon>
        <taxon>Mucoromycotina</taxon>
        <taxon>Endogonomycetes</taxon>
        <taxon>Endogonales</taxon>
        <taxon>Endogonaceae</taxon>
        <taxon>Jimgerdemannia</taxon>
    </lineage>
</organism>
<gene>
    <name evidence="2" type="ORF">BC938DRAFT_480935</name>
</gene>
<dbReference type="Proteomes" id="UP000274822">
    <property type="component" value="Unassembled WGS sequence"/>
</dbReference>
<dbReference type="InterPro" id="IPR048263">
    <property type="entry name" value="Arb2"/>
</dbReference>
<dbReference type="InterPro" id="IPR053858">
    <property type="entry name" value="Arb2_dom"/>
</dbReference>
<sequence length="220" mass="24625">MLLSSIHDIQQSNLFSHMRKYQEIPGSETPEAHCRYVFEHFIKHAKANNIAVIASAWGAHCLMDLMNNNCAYLICSGPLAIASILFSSCEIVEFFRRQVRAVALANSVHSRDTIVGDGKLVWLHENVVNWIVSDANFGDMVEDLRFGCNSVSAAVELTDHIIPKAMDPIFKFFRLKITGGDDELDNISDNEDRDLTQEEEAELAAHLENLYVGPAFGAER</sequence>
<comment type="caution">
    <text evidence="2">The sequence shown here is derived from an EMBL/GenBank/DDBJ whole genome shotgun (WGS) entry which is preliminary data.</text>
</comment>
<dbReference type="PANTHER" id="PTHR21357">
    <property type="entry name" value="FAM172 FAMILY PROTEIN HOMOLOG CG10038"/>
    <property type="match status" value="1"/>
</dbReference>
<reference evidence="2 3" key="1">
    <citation type="journal article" date="2018" name="New Phytol.">
        <title>Phylogenomics of Endogonaceae and evolution of mycorrhizas within Mucoromycota.</title>
        <authorList>
            <person name="Chang Y."/>
            <person name="Desiro A."/>
            <person name="Na H."/>
            <person name="Sandor L."/>
            <person name="Lipzen A."/>
            <person name="Clum A."/>
            <person name="Barry K."/>
            <person name="Grigoriev I.V."/>
            <person name="Martin F.M."/>
            <person name="Stajich J.E."/>
            <person name="Smith M.E."/>
            <person name="Bonito G."/>
            <person name="Spatafora J.W."/>
        </authorList>
    </citation>
    <scope>NUCLEOTIDE SEQUENCE [LARGE SCALE GENOMIC DNA]</scope>
    <source>
        <strain evidence="2 3">AD002</strain>
    </source>
</reference>
<protein>
    <recommendedName>
        <fullName evidence="1">Arb2 domain-containing protein</fullName>
    </recommendedName>
</protein>
<dbReference type="AlphaFoldDB" id="A0A433QHA4"/>
<evidence type="ECO:0000259" key="1">
    <source>
        <dbReference type="Pfam" id="PF22749"/>
    </source>
</evidence>
<evidence type="ECO:0000313" key="3">
    <source>
        <dbReference type="Proteomes" id="UP000274822"/>
    </source>
</evidence>
<accession>A0A433QHA4</accession>
<dbReference type="Pfam" id="PF22749">
    <property type="entry name" value="Arb2"/>
    <property type="match status" value="1"/>
</dbReference>
<keyword evidence="3" id="KW-1185">Reference proteome</keyword>
<dbReference type="PANTHER" id="PTHR21357:SF4">
    <property type="entry name" value="FAM172 FAMILY PROTEIN HOMOLOG CG10038"/>
    <property type="match status" value="1"/>
</dbReference>
<name>A0A433QHA4_9FUNG</name>
<dbReference type="GO" id="GO:0031048">
    <property type="term" value="P:regulatory ncRNA-mediated heterochromatin formation"/>
    <property type="evidence" value="ECO:0007669"/>
    <property type="project" value="TreeGrafter"/>
</dbReference>
<dbReference type="GO" id="GO:0035197">
    <property type="term" value="F:siRNA binding"/>
    <property type="evidence" value="ECO:0007669"/>
    <property type="project" value="TreeGrafter"/>
</dbReference>
<feature type="domain" description="Arb2" evidence="1">
    <location>
        <begin position="16"/>
        <end position="70"/>
    </location>
</feature>
<proteinExistence type="predicted"/>
<dbReference type="GO" id="GO:0005634">
    <property type="term" value="C:nucleus"/>
    <property type="evidence" value="ECO:0007669"/>
    <property type="project" value="TreeGrafter"/>
</dbReference>
<evidence type="ECO:0000313" key="2">
    <source>
        <dbReference type="EMBL" id="RUS29200.1"/>
    </source>
</evidence>
<dbReference type="EMBL" id="RBNJ01005455">
    <property type="protein sequence ID" value="RUS29200.1"/>
    <property type="molecule type" value="Genomic_DNA"/>
</dbReference>